<feature type="region of interest" description="Disordered" evidence="1">
    <location>
        <begin position="47"/>
        <end position="75"/>
    </location>
</feature>
<evidence type="ECO:0000313" key="3">
    <source>
        <dbReference type="Proteomes" id="UP000639643"/>
    </source>
</evidence>
<sequence length="75" mass="8315">MGMAIGRFLTEIATANAAVNLPKIEEFDPAQRTAEVEAIVAAYKERKAKRKKERNAAKKIAAEKKEAKKNTAEKK</sequence>
<keyword evidence="3" id="KW-1185">Reference proteome</keyword>
<dbReference type="EMBL" id="WIGM01000363">
    <property type="protein sequence ID" value="KAF6827596.1"/>
    <property type="molecule type" value="Genomic_DNA"/>
</dbReference>
<gene>
    <name evidence="2" type="ORF">CMUS01_08931</name>
</gene>
<evidence type="ECO:0000256" key="1">
    <source>
        <dbReference type="SAM" id="MobiDB-lite"/>
    </source>
</evidence>
<feature type="compositionally biased region" description="Basic and acidic residues" evidence="1">
    <location>
        <begin position="54"/>
        <end position="75"/>
    </location>
</feature>
<protein>
    <submittedName>
        <fullName evidence="2">Uncharacterized protein</fullName>
    </submittedName>
</protein>
<reference evidence="2" key="1">
    <citation type="journal article" date="2020" name="Phytopathology">
        <title>Genome Sequence Resources of Colletotrichum truncatum, C. plurivorum, C. musicola, and C. sojae: Four Species Pathogenic to Soybean (Glycine max).</title>
        <authorList>
            <person name="Rogerio F."/>
            <person name="Boufleur T.R."/>
            <person name="Ciampi-Guillardi M."/>
            <person name="Sukno S.A."/>
            <person name="Thon M.R."/>
            <person name="Massola Junior N.S."/>
            <person name="Baroncelli R."/>
        </authorList>
    </citation>
    <scope>NUCLEOTIDE SEQUENCE</scope>
    <source>
        <strain evidence="2">LFN0074</strain>
    </source>
</reference>
<comment type="caution">
    <text evidence="2">The sequence shown here is derived from an EMBL/GenBank/DDBJ whole genome shotgun (WGS) entry which is preliminary data.</text>
</comment>
<evidence type="ECO:0000313" key="2">
    <source>
        <dbReference type="EMBL" id="KAF6827596.1"/>
    </source>
</evidence>
<dbReference type="AlphaFoldDB" id="A0A8H6NCI6"/>
<name>A0A8H6NCI6_9PEZI</name>
<organism evidence="2 3">
    <name type="scientific">Colletotrichum musicola</name>
    <dbReference type="NCBI Taxonomy" id="2175873"/>
    <lineage>
        <taxon>Eukaryota</taxon>
        <taxon>Fungi</taxon>
        <taxon>Dikarya</taxon>
        <taxon>Ascomycota</taxon>
        <taxon>Pezizomycotina</taxon>
        <taxon>Sordariomycetes</taxon>
        <taxon>Hypocreomycetidae</taxon>
        <taxon>Glomerellales</taxon>
        <taxon>Glomerellaceae</taxon>
        <taxon>Colletotrichum</taxon>
        <taxon>Colletotrichum orchidearum species complex</taxon>
    </lineage>
</organism>
<dbReference type="Proteomes" id="UP000639643">
    <property type="component" value="Unassembled WGS sequence"/>
</dbReference>
<proteinExistence type="predicted"/>
<accession>A0A8H6NCI6</accession>